<gene>
    <name evidence="1" type="ORF">LL275_2022</name>
</gene>
<accession>A0A1V0NIE8</accession>
<evidence type="ECO:0000313" key="1">
    <source>
        <dbReference type="EMBL" id="ARD99649.1"/>
    </source>
</evidence>
<dbReference type="EMBL" id="CP015897">
    <property type="protein sequence ID" value="ARD99649.1"/>
    <property type="molecule type" value="Genomic_DNA"/>
</dbReference>
<dbReference type="Proteomes" id="UP000192085">
    <property type="component" value="Chromosome"/>
</dbReference>
<sequence>MKRFRLVSNSFIDQNGALRSKQQFVEADSFADVIEYIESNAGWYTGINGAFKVAYIEEVVE</sequence>
<proteinExistence type="predicted"/>
<evidence type="ECO:0000313" key="2">
    <source>
        <dbReference type="Proteomes" id="UP000192085"/>
    </source>
</evidence>
<name>A0A1V0NIE8_LACLL</name>
<protein>
    <submittedName>
        <fullName evidence="1">Prophage protein</fullName>
    </submittedName>
</protein>
<dbReference type="AlphaFoldDB" id="A0A1V0NIE8"/>
<dbReference type="RefSeq" id="WP_014570738.1">
    <property type="nucleotide sequence ID" value="NZ_BJMA01000104.1"/>
</dbReference>
<organism evidence="1 2">
    <name type="scientific">Lactococcus lactis subsp. lactis</name>
    <name type="common">Streptococcus lactis</name>
    <dbReference type="NCBI Taxonomy" id="1360"/>
    <lineage>
        <taxon>Bacteria</taxon>
        <taxon>Bacillati</taxon>
        <taxon>Bacillota</taxon>
        <taxon>Bacilli</taxon>
        <taxon>Lactobacillales</taxon>
        <taxon>Streptococcaceae</taxon>
        <taxon>Lactococcus</taxon>
    </lineage>
</organism>
<reference evidence="1 2" key="1">
    <citation type="journal article" date="2017" name="BMC Genomics">
        <title>Comparative and functional genomics of the Lactococcus lactis taxon; insights into evolution and niche adaptation.</title>
        <authorList>
            <person name="Kelleher P."/>
            <person name="Bottacini F."/>
            <person name="Mahony J."/>
            <person name="Kilcawley K.N."/>
            <person name="van Sinderen D."/>
        </authorList>
    </citation>
    <scope>NUCLEOTIDE SEQUENCE [LARGE SCALE GENOMIC DNA]</scope>
    <source>
        <strain evidence="1 2">275</strain>
    </source>
</reference>